<dbReference type="AlphaFoldDB" id="A0A1D2M6N4"/>
<evidence type="ECO:0000313" key="2">
    <source>
        <dbReference type="Proteomes" id="UP000094527"/>
    </source>
</evidence>
<name>A0A1D2M6N4_ORCCI</name>
<evidence type="ECO:0000313" key="1">
    <source>
        <dbReference type="EMBL" id="ODM88584.1"/>
    </source>
</evidence>
<organism evidence="1 2">
    <name type="scientific">Orchesella cincta</name>
    <name type="common">Springtail</name>
    <name type="synonym">Podura cincta</name>
    <dbReference type="NCBI Taxonomy" id="48709"/>
    <lineage>
        <taxon>Eukaryota</taxon>
        <taxon>Metazoa</taxon>
        <taxon>Ecdysozoa</taxon>
        <taxon>Arthropoda</taxon>
        <taxon>Hexapoda</taxon>
        <taxon>Collembola</taxon>
        <taxon>Entomobryomorpha</taxon>
        <taxon>Entomobryoidea</taxon>
        <taxon>Orchesellidae</taxon>
        <taxon>Orchesellinae</taxon>
        <taxon>Orchesella</taxon>
    </lineage>
</organism>
<reference evidence="1 2" key="1">
    <citation type="journal article" date="2016" name="Genome Biol. Evol.">
        <title>Gene Family Evolution Reflects Adaptation to Soil Environmental Stressors in the Genome of the Collembolan Orchesella cincta.</title>
        <authorList>
            <person name="Faddeeva-Vakhrusheva A."/>
            <person name="Derks M.F."/>
            <person name="Anvar S.Y."/>
            <person name="Agamennone V."/>
            <person name="Suring W."/>
            <person name="Smit S."/>
            <person name="van Straalen N.M."/>
            <person name="Roelofs D."/>
        </authorList>
    </citation>
    <scope>NUCLEOTIDE SEQUENCE [LARGE SCALE GENOMIC DNA]</scope>
    <source>
        <tissue evidence="1">Mixed pool</tissue>
    </source>
</reference>
<dbReference type="Proteomes" id="UP000094527">
    <property type="component" value="Unassembled WGS sequence"/>
</dbReference>
<protein>
    <submittedName>
        <fullName evidence="1">Uncharacterized protein</fullName>
    </submittedName>
</protein>
<comment type="caution">
    <text evidence="1">The sequence shown here is derived from an EMBL/GenBank/DDBJ whole genome shotgun (WGS) entry which is preliminary data.</text>
</comment>
<keyword evidence="2" id="KW-1185">Reference proteome</keyword>
<proteinExistence type="predicted"/>
<accession>A0A1D2M6N4</accession>
<gene>
    <name evidence="1" type="ORF">Ocin01_18097</name>
</gene>
<dbReference type="EMBL" id="LJIJ01003409">
    <property type="protein sequence ID" value="ODM88584.1"/>
    <property type="molecule type" value="Genomic_DNA"/>
</dbReference>
<sequence length="397" mass="44643">MSGSNWNFGENMRKGFQALEEAVDKLKSGATKTEADAEMKKAEDRETRDFLVAELIAAREENAGLVKRSWKVEKVEAEVVPSGDDPQVGGKLPVNIFPIEVWGLMFNNLTASSDLAACSNASPDFRNELKPKRTRFLFEQVLPILINNGTFSPENVFERLLELRTICRSWKAGVDNFLENHPCHQHSMLSDYCTRASNIYSSPSELTDCLQLQHFTGFSSTEEITRCLTVLDELPLHAPKPAFIGRTIVFTEGSWTNQNILEFWAAAQRLLGMDGIGGSIWHCSILDMSPSMLHPHLPLLLQLMPNLKILKLLLKCAGRRVQAVQNSSSLPELAALQVLRVRCCKPCLPRGYQLVSCYPHVKKLELDFYKGERIEYSIMNEPRRIGTHGVISPADRE</sequence>